<dbReference type="InterPro" id="IPR001017">
    <property type="entry name" value="DH_E1"/>
</dbReference>
<evidence type="ECO:0000259" key="5">
    <source>
        <dbReference type="SMART" id="SM00861"/>
    </source>
</evidence>
<comment type="similarity">
    <text evidence="2">Belongs to the alpha-ketoglutarate dehydrogenase family.</text>
</comment>
<dbReference type="EMBL" id="QSBY01000011">
    <property type="protein sequence ID" value="RHW68357.1"/>
    <property type="molecule type" value="Genomic_DNA"/>
</dbReference>
<dbReference type="InterPro" id="IPR011603">
    <property type="entry name" value="2oxoglutarate_DH_E1"/>
</dbReference>
<dbReference type="NCBIfam" id="TIGR00239">
    <property type="entry name" value="2oxo_dh_E1"/>
    <property type="match status" value="1"/>
</dbReference>
<feature type="domain" description="Transketolase-like pyrimidine-binding" evidence="5">
    <location>
        <begin position="631"/>
        <end position="847"/>
    </location>
</feature>
<comment type="cofactor">
    <cofactor evidence="1">
        <name>thiamine diphosphate</name>
        <dbReference type="ChEBI" id="CHEBI:58937"/>
    </cofactor>
</comment>
<evidence type="ECO:0000256" key="4">
    <source>
        <dbReference type="ARBA" id="ARBA00023052"/>
    </source>
</evidence>
<dbReference type="InterPro" id="IPR031717">
    <property type="entry name" value="ODO-1/KGD_C"/>
</dbReference>
<reference evidence="6 7" key="1">
    <citation type="submission" date="2018-09" db="EMBL/GenBank/DDBJ databases">
        <title>whole genome sequence of T. equiperdum IVM-t1 strain.</title>
        <authorList>
            <person name="Suganuma K."/>
        </authorList>
    </citation>
    <scope>NUCLEOTIDE SEQUENCE [LARGE SCALE GENOMIC DNA]</scope>
    <source>
        <strain evidence="6 7">IVM-t1</strain>
    </source>
</reference>
<dbReference type="Gene3D" id="1.10.287.1150">
    <property type="entry name" value="TPP helical domain"/>
    <property type="match status" value="1"/>
</dbReference>
<comment type="caution">
    <text evidence="6">The sequence shown here is derived from an EMBL/GenBank/DDBJ whole genome shotgun (WGS) entry which is preliminary data.</text>
</comment>
<dbReference type="Gene3D" id="3.40.50.970">
    <property type="match status" value="1"/>
</dbReference>
<name>A0A3L6KZJ2_9TRYP</name>
<dbReference type="PANTHER" id="PTHR23152">
    <property type="entry name" value="2-OXOGLUTARATE DEHYDROGENASE"/>
    <property type="match status" value="1"/>
</dbReference>
<dbReference type="PANTHER" id="PTHR23152:SF4">
    <property type="entry name" value="2-OXOADIPATE DEHYDROGENASE COMPLEX COMPONENT E1"/>
    <property type="match status" value="1"/>
</dbReference>
<evidence type="ECO:0000313" key="7">
    <source>
        <dbReference type="Proteomes" id="UP000266743"/>
    </source>
</evidence>
<dbReference type="AlphaFoldDB" id="A0A3L6KZJ2"/>
<dbReference type="CDD" id="cd02016">
    <property type="entry name" value="TPP_E1_OGDC_like"/>
    <property type="match status" value="1"/>
</dbReference>
<keyword evidence="4" id="KW-0786">Thiamine pyrophosphate</keyword>
<dbReference type="Gene3D" id="3.40.50.11610">
    <property type="entry name" value="Multifunctional 2-oxoglutarate metabolism enzyme, C-terminal domain"/>
    <property type="match status" value="1"/>
</dbReference>
<accession>A0A3L6KZJ2</accession>
<keyword evidence="3" id="KW-0560">Oxidoreductase</keyword>
<dbReference type="Pfam" id="PF02779">
    <property type="entry name" value="Transket_pyr"/>
    <property type="match status" value="1"/>
</dbReference>
<sequence length="1008" mass="113359">MMRRAFTRGACAAQSFSMVRFYTDAKTVRQPHRYDQAITAENEVYIEQLLKQYEQNPREVDGSWIPILEKLRSGSPDAPLVQDFTRPVKDASKSDSERRQSMGITWMVTAYERYGHHYAKVNPLRSEQDVESDRRDSLNLHYSNFGFTDQDLTKVFPVDIGGGLKEAFGENVKEATLQQIVEKLQMMYCGSIGFEFLLTEGDDVRHWFHKEILKTFEPLSKEERIHILDDVVKSCGFETFIQLKYGTQLRFGLDGAEALVPAVIALMQEASDLGVTSFVQGMPHRGRLNLLANVKVKPLTDILAEFEGKTHRNAIARLGDNKYHLGADRQIELRNGKVINFDLLCNPSHLEAMNPLVLGKARARMVVEKDSECIRTLPIIAHGDAAISGLGMGHETMGLWDLDNYRVGGTVHIITNNQVGFTTDSVDARRAKYCSDISKIHATPVLHVNSNDVEACVRAARIAARFRQTFHRDIIIDLIGYRRNGHNEADFPDFTQPQMYQIVRSLRPLVDLYSDTLVEEGVLTKEDVKAKKKEYESRLREAYETAQSCPEYTKVIPNLREDAGNASEGYDLAAEKEANLPKAVETGVDIEVLRRVGLHVTTIPSEVKKVHPVVERTYAARKKAIESGEGAEWCLAEMLAFGATALEGTHVRLAGEDVERGTFTQRHAAVTDLETNKKYIPLCSLSEDQALVTICNSSLSEFGVSGFELGYNAVNPHTLGMWEAQFGDFANGAQVIFDQFLCCGEEKWNAKYSLVLSLPHGYSGAGPEHSSARIERYLQLCSDTDVVPHNFRRGCPLQLLEARIQRFNWQVCYPSTPANYFHVLRRQVRRGDPKPLVVFFSKARLRAPNVSSLSEMSTGTSFKPVIDTAVNDEVIARKVLFCTGQIESIVDDRRKKLQAEKPGVHDDVVLVKLEQLSPFPWEQVADVLEKYHGRNPNVQFAWLQEEPKNMGSWAYVRPRLQRLLRHLGMAGSSDFLPYVGRVTAASPSTGYATVHAEEEAEIIRQALA</sequence>
<evidence type="ECO:0000256" key="3">
    <source>
        <dbReference type="ARBA" id="ARBA00023002"/>
    </source>
</evidence>
<gene>
    <name evidence="6" type="ORF">DPX39_110021000</name>
</gene>
<dbReference type="PIRSF" id="PIRSF000157">
    <property type="entry name" value="Oxoglu_dh_E1"/>
    <property type="match status" value="1"/>
</dbReference>
<dbReference type="InterPro" id="IPR042179">
    <property type="entry name" value="KGD_C_sf"/>
</dbReference>
<proteinExistence type="inferred from homology"/>
<dbReference type="Pfam" id="PF00676">
    <property type="entry name" value="E1_dh"/>
    <property type="match status" value="1"/>
</dbReference>
<dbReference type="SMART" id="SM00861">
    <property type="entry name" value="Transket_pyr"/>
    <property type="match status" value="1"/>
</dbReference>
<dbReference type="NCBIfam" id="NF006914">
    <property type="entry name" value="PRK09404.1"/>
    <property type="match status" value="1"/>
</dbReference>
<organism evidence="6 7">
    <name type="scientific">Trypanosoma brucei equiperdum</name>
    <dbReference type="NCBI Taxonomy" id="630700"/>
    <lineage>
        <taxon>Eukaryota</taxon>
        <taxon>Discoba</taxon>
        <taxon>Euglenozoa</taxon>
        <taxon>Kinetoplastea</taxon>
        <taxon>Metakinetoplastina</taxon>
        <taxon>Trypanosomatida</taxon>
        <taxon>Trypanosomatidae</taxon>
        <taxon>Trypanosoma</taxon>
    </lineage>
</organism>
<protein>
    <submittedName>
        <fullName evidence="6">2-oxoglutarate dehydrogenase E1 component</fullName>
    </submittedName>
</protein>
<dbReference type="InterPro" id="IPR005475">
    <property type="entry name" value="Transketolase-like_Pyr-bd"/>
</dbReference>
<dbReference type="SUPFAM" id="SSF52518">
    <property type="entry name" value="Thiamin diphosphate-binding fold (THDP-binding)"/>
    <property type="match status" value="2"/>
</dbReference>
<dbReference type="GO" id="GO:0030976">
    <property type="term" value="F:thiamine pyrophosphate binding"/>
    <property type="evidence" value="ECO:0007669"/>
    <property type="project" value="InterPro"/>
</dbReference>
<dbReference type="Pfam" id="PF16870">
    <property type="entry name" value="OxoGdeHyase_C"/>
    <property type="match status" value="1"/>
</dbReference>
<dbReference type="Gene3D" id="3.40.50.12470">
    <property type="match status" value="1"/>
</dbReference>
<dbReference type="GO" id="GO:0045252">
    <property type="term" value="C:oxoglutarate dehydrogenase complex"/>
    <property type="evidence" value="ECO:0007669"/>
    <property type="project" value="TreeGrafter"/>
</dbReference>
<evidence type="ECO:0000256" key="2">
    <source>
        <dbReference type="ARBA" id="ARBA00006936"/>
    </source>
</evidence>
<dbReference type="InterPro" id="IPR029061">
    <property type="entry name" value="THDP-binding"/>
</dbReference>
<evidence type="ECO:0000256" key="1">
    <source>
        <dbReference type="ARBA" id="ARBA00001964"/>
    </source>
</evidence>
<dbReference type="GO" id="GO:0005739">
    <property type="term" value="C:mitochondrion"/>
    <property type="evidence" value="ECO:0007669"/>
    <property type="project" value="TreeGrafter"/>
</dbReference>
<dbReference type="Proteomes" id="UP000266743">
    <property type="component" value="Chromosome 11"/>
</dbReference>
<dbReference type="GO" id="GO:0004591">
    <property type="term" value="F:oxoglutarate dehydrogenase (succinyl-transferring) activity"/>
    <property type="evidence" value="ECO:0007669"/>
    <property type="project" value="TreeGrafter"/>
</dbReference>
<evidence type="ECO:0000313" key="6">
    <source>
        <dbReference type="EMBL" id="RHW68357.1"/>
    </source>
</evidence>
<dbReference type="GO" id="GO:0006099">
    <property type="term" value="P:tricarboxylic acid cycle"/>
    <property type="evidence" value="ECO:0007669"/>
    <property type="project" value="TreeGrafter"/>
</dbReference>